<dbReference type="RefSeq" id="WP_046439606.1">
    <property type="nucleotide sequence ID" value="NZ_CP011312.1"/>
</dbReference>
<dbReference type="PANTHER" id="PTHR36302:SF1">
    <property type="entry name" value="COPPER CHAPERONE PCU(A)C"/>
    <property type="match status" value="1"/>
</dbReference>
<evidence type="ECO:0000313" key="6">
    <source>
        <dbReference type="Proteomes" id="UP000271380"/>
    </source>
</evidence>
<evidence type="ECO:0000313" key="5">
    <source>
        <dbReference type="Proteomes" id="UP000033457"/>
    </source>
</evidence>
<dbReference type="Gene3D" id="2.60.40.1890">
    <property type="entry name" value="PCu(A)C copper chaperone"/>
    <property type="match status" value="1"/>
</dbReference>
<evidence type="ECO:0000256" key="1">
    <source>
        <dbReference type="SAM" id="MobiDB-lite"/>
    </source>
</evidence>
<dbReference type="HOGENOM" id="CLU_100939_0_0_11"/>
<dbReference type="Proteomes" id="UP000271380">
    <property type="component" value="Chromosome"/>
</dbReference>
<keyword evidence="5" id="KW-1185">Reference proteome</keyword>
<proteinExistence type="predicted"/>
<gene>
    <name evidence="4" type="primary">ycdB</name>
    <name evidence="4" type="ORF">NCTC949_01749</name>
    <name evidence="3" type="ORF">UL82_05915</name>
</gene>
<dbReference type="KEGG" id="cku:UL82_05915"/>
<feature type="compositionally biased region" description="Low complexity" evidence="1">
    <location>
        <begin position="31"/>
        <end position="45"/>
    </location>
</feature>
<keyword evidence="2" id="KW-0732">Signal</keyword>
<organism evidence="3 5">
    <name type="scientific">Corynebacterium kutscheri</name>
    <dbReference type="NCBI Taxonomy" id="35755"/>
    <lineage>
        <taxon>Bacteria</taxon>
        <taxon>Bacillati</taxon>
        <taxon>Actinomycetota</taxon>
        <taxon>Actinomycetes</taxon>
        <taxon>Mycobacteriales</taxon>
        <taxon>Corynebacteriaceae</taxon>
        <taxon>Corynebacterium</taxon>
    </lineage>
</organism>
<dbReference type="PANTHER" id="PTHR36302">
    <property type="entry name" value="BLR7088 PROTEIN"/>
    <property type="match status" value="1"/>
</dbReference>
<dbReference type="STRING" id="35755.UL82_05915"/>
<evidence type="ECO:0000313" key="4">
    <source>
        <dbReference type="EMBL" id="VEH08634.1"/>
    </source>
</evidence>
<feature type="signal peptide" evidence="2">
    <location>
        <begin position="1"/>
        <end position="16"/>
    </location>
</feature>
<name>A0A0F6R231_9CORY</name>
<feature type="region of interest" description="Disordered" evidence="1">
    <location>
        <begin position="24"/>
        <end position="45"/>
    </location>
</feature>
<dbReference type="EMBL" id="CP011312">
    <property type="protein sequence ID" value="AKE41358.1"/>
    <property type="molecule type" value="Genomic_DNA"/>
</dbReference>
<dbReference type="InterPro" id="IPR036182">
    <property type="entry name" value="PCuAC_sf"/>
</dbReference>
<dbReference type="SUPFAM" id="SSF110087">
    <property type="entry name" value="DR1885-like metal-binding protein"/>
    <property type="match status" value="1"/>
</dbReference>
<dbReference type="PROSITE" id="PS51257">
    <property type="entry name" value="PROKAR_LIPOPROTEIN"/>
    <property type="match status" value="1"/>
</dbReference>
<dbReference type="InterPro" id="IPR007410">
    <property type="entry name" value="LpqE-like"/>
</dbReference>
<evidence type="ECO:0000256" key="2">
    <source>
        <dbReference type="SAM" id="SignalP"/>
    </source>
</evidence>
<feature type="compositionally biased region" description="Basic and acidic residues" evidence="1">
    <location>
        <begin position="179"/>
        <end position="199"/>
    </location>
</feature>
<reference evidence="3 5" key="1">
    <citation type="journal article" date="2015" name="Genome Announc.">
        <title>Complete Genome Sequence of Corynebacterium kutscheri DSM 20755, a Corynebacterial Type Strain with Remarkably Low G+C Content of Chromosomal DNA.</title>
        <authorList>
            <person name="Ruckert C."/>
            <person name="Albersmeier A."/>
            <person name="Winkler A."/>
            <person name="Tauch A."/>
        </authorList>
    </citation>
    <scope>NUCLEOTIDE SEQUENCE [LARGE SCALE GENOMIC DNA]</scope>
    <source>
        <strain evidence="3 5">DSM 20755</strain>
    </source>
</reference>
<feature type="region of interest" description="Disordered" evidence="1">
    <location>
        <begin position="172"/>
        <end position="199"/>
    </location>
</feature>
<evidence type="ECO:0000313" key="3">
    <source>
        <dbReference type="EMBL" id="AKE41358.1"/>
    </source>
</evidence>
<protein>
    <submittedName>
        <fullName evidence="4">Secreted protein</fullName>
    </submittedName>
</protein>
<dbReference type="Pfam" id="PF04314">
    <property type="entry name" value="PCuAC"/>
    <property type="match status" value="1"/>
</dbReference>
<sequence>MSIVIRRSAIALVATAALGLTACSNSEQDSTKATSADASSSMMTSSMHAASQSVTLEDGYVRAMEDDSEMTAIFGVLHNNTDKEINIVSFSTTMDAKTFELHEVVDGKMRMKEGGYTVPAHGMLVLQPGHEHMMAMGVATPVKAGESVDVTLKLSDGSMVDIADVPVRTVGAGDEDYGSEGHEHMQHMHGETTATEHNH</sequence>
<dbReference type="OrthoDB" id="9796962at2"/>
<dbReference type="EMBL" id="LR134377">
    <property type="protein sequence ID" value="VEH08634.1"/>
    <property type="molecule type" value="Genomic_DNA"/>
</dbReference>
<dbReference type="AlphaFoldDB" id="A0A0F6R231"/>
<dbReference type="Proteomes" id="UP000033457">
    <property type="component" value="Chromosome"/>
</dbReference>
<reference evidence="4 6" key="2">
    <citation type="submission" date="2018-12" db="EMBL/GenBank/DDBJ databases">
        <authorList>
            <consortium name="Pathogen Informatics"/>
        </authorList>
    </citation>
    <scope>NUCLEOTIDE SEQUENCE [LARGE SCALE GENOMIC DNA]</scope>
    <source>
        <strain evidence="4 6">NCTC949</strain>
    </source>
</reference>
<dbReference type="InterPro" id="IPR058248">
    <property type="entry name" value="Lxx211020-like"/>
</dbReference>
<feature type="chain" id="PRO_5043119964" evidence="2">
    <location>
        <begin position="17"/>
        <end position="199"/>
    </location>
</feature>
<accession>A0A0F6R231</accession>